<proteinExistence type="inferred from homology"/>
<dbReference type="Pfam" id="PF13041">
    <property type="entry name" value="PPR_2"/>
    <property type="match status" value="2"/>
</dbReference>
<dbReference type="GO" id="GO:0008270">
    <property type="term" value="F:zinc ion binding"/>
    <property type="evidence" value="ECO:0007669"/>
    <property type="project" value="InterPro"/>
</dbReference>
<dbReference type="PANTHER" id="PTHR47926">
    <property type="entry name" value="PENTATRICOPEPTIDE REPEAT-CONTAINING PROTEIN"/>
    <property type="match status" value="1"/>
</dbReference>
<dbReference type="FunFam" id="1.25.40.10:FF:000488">
    <property type="entry name" value="Pentatricopeptide repeat-containing protein, mitochondrial"/>
    <property type="match status" value="1"/>
</dbReference>
<dbReference type="InterPro" id="IPR046848">
    <property type="entry name" value="E_motif"/>
</dbReference>
<gene>
    <name evidence="6" type="ORF">NE237_004451</name>
</gene>
<dbReference type="PANTHER" id="PTHR47926:SF542">
    <property type="entry name" value="PENTATRICOPEPTIDE REPEAT-CONTAINING PROTEIN"/>
    <property type="match status" value="1"/>
</dbReference>
<dbReference type="PROSITE" id="PS51375">
    <property type="entry name" value="PPR"/>
    <property type="match status" value="4"/>
</dbReference>
<dbReference type="Gene3D" id="1.25.40.10">
    <property type="entry name" value="Tetratricopeptide repeat domain"/>
    <property type="match status" value="4"/>
</dbReference>
<feature type="repeat" description="PPR" evidence="4">
    <location>
        <begin position="82"/>
        <end position="112"/>
    </location>
</feature>
<dbReference type="InterPro" id="IPR046960">
    <property type="entry name" value="PPR_At4g14850-like_plant"/>
</dbReference>
<keyword evidence="2" id="KW-0677">Repeat</keyword>
<dbReference type="Pfam" id="PF14432">
    <property type="entry name" value="DYW_deaminase"/>
    <property type="match status" value="1"/>
</dbReference>
<evidence type="ECO:0000313" key="6">
    <source>
        <dbReference type="EMBL" id="KAJ4971352.1"/>
    </source>
</evidence>
<accession>A0A9Q0QTL7</accession>
<protein>
    <recommendedName>
        <fullName evidence="5">DYW domain-containing protein</fullName>
    </recommendedName>
</protein>
<evidence type="ECO:0000256" key="3">
    <source>
        <dbReference type="ARBA" id="ARBA00022946"/>
    </source>
</evidence>
<dbReference type="SUPFAM" id="SSF48452">
    <property type="entry name" value="TPR-like"/>
    <property type="match status" value="1"/>
</dbReference>
<feature type="domain" description="DYW" evidence="5">
    <location>
        <begin position="531"/>
        <end position="622"/>
    </location>
</feature>
<evidence type="ECO:0000256" key="2">
    <source>
        <dbReference type="ARBA" id="ARBA00022737"/>
    </source>
</evidence>
<dbReference type="NCBIfam" id="TIGR00756">
    <property type="entry name" value="PPR"/>
    <property type="match status" value="1"/>
</dbReference>
<dbReference type="OrthoDB" id="1877836at2759"/>
<comment type="caution">
    <text evidence="6">The sequence shown here is derived from an EMBL/GenBank/DDBJ whole genome shotgun (WGS) entry which is preliminary data.</text>
</comment>
<dbReference type="InterPro" id="IPR046849">
    <property type="entry name" value="E2_motif"/>
</dbReference>
<dbReference type="GO" id="GO:0009451">
    <property type="term" value="P:RNA modification"/>
    <property type="evidence" value="ECO:0007669"/>
    <property type="project" value="InterPro"/>
</dbReference>
<feature type="repeat" description="PPR" evidence="4">
    <location>
        <begin position="113"/>
        <end position="147"/>
    </location>
</feature>
<name>A0A9Q0QTL7_9MAGN</name>
<dbReference type="InterPro" id="IPR011990">
    <property type="entry name" value="TPR-like_helical_dom_sf"/>
</dbReference>
<evidence type="ECO:0000256" key="1">
    <source>
        <dbReference type="ARBA" id="ARBA00006643"/>
    </source>
</evidence>
<feature type="repeat" description="PPR" evidence="4">
    <location>
        <begin position="315"/>
        <end position="349"/>
    </location>
</feature>
<organism evidence="6 7">
    <name type="scientific">Protea cynaroides</name>
    <dbReference type="NCBI Taxonomy" id="273540"/>
    <lineage>
        <taxon>Eukaryota</taxon>
        <taxon>Viridiplantae</taxon>
        <taxon>Streptophyta</taxon>
        <taxon>Embryophyta</taxon>
        <taxon>Tracheophyta</taxon>
        <taxon>Spermatophyta</taxon>
        <taxon>Magnoliopsida</taxon>
        <taxon>Proteales</taxon>
        <taxon>Proteaceae</taxon>
        <taxon>Protea</taxon>
    </lineage>
</organism>
<dbReference type="FunFam" id="1.25.40.10:FF:000366">
    <property type="entry name" value="Pentatricopeptide (PPR) repeat-containing protein"/>
    <property type="match status" value="1"/>
</dbReference>
<comment type="similarity">
    <text evidence="1">Belongs to the PPR family. PCMP-H subfamily.</text>
</comment>
<reference evidence="6" key="1">
    <citation type="journal article" date="2023" name="Plant J.">
        <title>The genome of the king protea, Protea cynaroides.</title>
        <authorList>
            <person name="Chang J."/>
            <person name="Duong T.A."/>
            <person name="Schoeman C."/>
            <person name="Ma X."/>
            <person name="Roodt D."/>
            <person name="Barker N."/>
            <person name="Li Z."/>
            <person name="Van de Peer Y."/>
            <person name="Mizrachi E."/>
        </authorList>
    </citation>
    <scope>NUCLEOTIDE SEQUENCE</scope>
    <source>
        <tissue evidence="6">Young leaves</tissue>
    </source>
</reference>
<dbReference type="Pfam" id="PF01535">
    <property type="entry name" value="PPR"/>
    <property type="match status" value="4"/>
</dbReference>
<dbReference type="GO" id="GO:0003723">
    <property type="term" value="F:RNA binding"/>
    <property type="evidence" value="ECO:0007669"/>
    <property type="project" value="InterPro"/>
</dbReference>
<keyword evidence="7" id="KW-1185">Reference proteome</keyword>
<dbReference type="Pfam" id="PF20430">
    <property type="entry name" value="Eplus_motif"/>
    <property type="match status" value="1"/>
</dbReference>
<dbReference type="Pfam" id="PF20431">
    <property type="entry name" value="E_motif"/>
    <property type="match status" value="1"/>
</dbReference>
<evidence type="ECO:0000259" key="5">
    <source>
        <dbReference type="Pfam" id="PF14432"/>
    </source>
</evidence>
<dbReference type="InterPro" id="IPR032867">
    <property type="entry name" value="DYW_dom"/>
</dbReference>
<sequence>MRTSQWKYRELCSYFNYYHRCFSVFLQGKSEMTYPANLICVGADGCEALDLQDLLQRCARNKATKEGKICHGRVVLYGLENDILASNILINMYSKCGLLEPACQIFDRMPKRSSVSWNTIIGAHTQHGEEDKALKLFMWMLKEGDPPSAFTLSSILCACAAKLAFCESKQLHAFALKTAMNSNVFVGTAVLDVYAKCNFIEDARLVFDTMSERSGVTWSSMVAGYVQNNLYEEALILFHKAQKIGLEQSQYTVSAAVSACASLAAVIEGIQLHAVLVRTGCVSNLFVAASLVDMYAKCGSIKEAYFVFASIEGKNVVLWNAMISGFARHAHFMQAMILFEKMQQMGIHPNEITYVSILSVCSHVGLVETGQRYFDLMNRDLSVEPNVHHYSCMVDLFGRAGMIHEARNLIETMPLKASASMWGSLLASCRNHGNYELAEVAAKHLFEIEPQNAGNHVLLSNIYAANKRWEEVARSRKLLKDSGVKKVMGKSWIEVKGQVHTFMVGERIHPRIDDIYAKLEDLAVEMKKLDYRAEIEQDLHDVEGGQKEELLSHHSEKLALAFALISFPPGTHIVIKKNLRICKDCHSFMKLASRIARREIIVRDTNRFHHFRDGSCSCGDFW</sequence>
<feature type="repeat" description="PPR" evidence="4">
    <location>
        <begin position="214"/>
        <end position="248"/>
    </location>
</feature>
<evidence type="ECO:0000256" key="4">
    <source>
        <dbReference type="PROSITE-ProRule" id="PRU00708"/>
    </source>
</evidence>
<dbReference type="FunFam" id="1.25.40.10:FF:000144">
    <property type="entry name" value="Pentatricopeptide repeat-containing protein, mitochondrial"/>
    <property type="match status" value="1"/>
</dbReference>
<dbReference type="InterPro" id="IPR002885">
    <property type="entry name" value="PPR_rpt"/>
</dbReference>
<evidence type="ECO:0000313" key="7">
    <source>
        <dbReference type="Proteomes" id="UP001141806"/>
    </source>
</evidence>
<dbReference type="EMBL" id="JAMYWD010000005">
    <property type="protein sequence ID" value="KAJ4971352.1"/>
    <property type="molecule type" value="Genomic_DNA"/>
</dbReference>
<dbReference type="Proteomes" id="UP001141806">
    <property type="component" value="Unassembled WGS sequence"/>
</dbReference>
<dbReference type="AlphaFoldDB" id="A0A9Q0QTL7"/>
<keyword evidence="3" id="KW-0809">Transit peptide</keyword>
<dbReference type="FunFam" id="1.25.40.10:FF:000381">
    <property type="entry name" value="Pentatricopeptide repeat-containing protein"/>
    <property type="match status" value="1"/>
</dbReference>